<reference evidence="2" key="2">
    <citation type="submission" date="2022-03" db="EMBL/GenBank/DDBJ databases">
        <title>Draft title - Genomic analysis of global carrot germplasm unveils the trajectory of domestication and the origin of high carotenoid orange carrot.</title>
        <authorList>
            <person name="Iorizzo M."/>
            <person name="Ellison S."/>
            <person name="Senalik D."/>
            <person name="Macko-Podgorni A."/>
            <person name="Grzebelus D."/>
            <person name="Bostan H."/>
            <person name="Rolling W."/>
            <person name="Curaba J."/>
            <person name="Simon P."/>
        </authorList>
    </citation>
    <scope>NUCLEOTIDE SEQUENCE</scope>
    <source>
        <tissue evidence="2">Leaf</tissue>
    </source>
</reference>
<evidence type="ECO:0000313" key="2">
    <source>
        <dbReference type="EMBL" id="WOG83179.1"/>
    </source>
</evidence>
<protein>
    <submittedName>
        <fullName evidence="2">Uncharacterized protein</fullName>
    </submittedName>
</protein>
<feature type="region of interest" description="Disordered" evidence="1">
    <location>
        <begin position="133"/>
        <end position="166"/>
    </location>
</feature>
<dbReference type="EMBL" id="CP093343">
    <property type="protein sequence ID" value="WOG83179.1"/>
    <property type="molecule type" value="Genomic_DNA"/>
</dbReference>
<reference evidence="2" key="1">
    <citation type="journal article" date="2016" name="Nat. Genet.">
        <title>A high-quality carrot genome assembly provides new insights into carotenoid accumulation and asterid genome evolution.</title>
        <authorList>
            <person name="Iorizzo M."/>
            <person name="Ellison S."/>
            <person name="Senalik D."/>
            <person name="Zeng P."/>
            <person name="Satapoomin P."/>
            <person name="Huang J."/>
            <person name="Bowman M."/>
            <person name="Iovene M."/>
            <person name="Sanseverino W."/>
            <person name="Cavagnaro P."/>
            <person name="Yildiz M."/>
            <person name="Macko-Podgorni A."/>
            <person name="Moranska E."/>
            <person name="Grzebelus E."/>
            <person name="Grzebelus D."/>
            <person name="Ashrafi H."/>
            <person name="Zheng Z."/>
            <person name="Cheng S."/>
            <person name="Spooner D."/>
            <person name="Van Deynze A."/>
            <person name="Simon P."/>
        </authorList>
    </citation>
    <scope>NUCLEOTIDE SEQUENCE</scope>
    <source>
        <tissue evidence="2">Leaf</tissue>
    </source>
</reference>
<gene>
    <name evidence="2" type="ORF">DCAR_0102353</name>
</gene>
<evidence type="ECO:0000256" key="1">
    <source>
        <dbReference type="SAM" id="MobiDB-lite"/>
    </source>
</evidence>
<dbReference type="AlphaFoldDB" id="A0AAF0W4Y1"/>
<keyword evidence="3" id="KW-1185">Reference proteome</keyword>
<organism evidence="2 3">
    <name type="scientific">Daucus carota subsp. sativus</name>
    <name type="common">Carrot</name>
    <dbReference type="NCBI Taxonomy" id="79200"/>
    <lineage>
        <taxon>Eukaryota</taxon>
        <taxon>Viridiplantae</taxon>
        <taxon>Streptophyta</taxon>
        <taxon>Embryophyta</taxon>
        <taxon>Tracheophyta</taxon>
        <taxon>Spermatophyta</taxon>
        <taxon>Magnoliopsida</taxon>
        <taxon>eudicotyledons</taxon>
        <taxon>Gunneridae</taxon>
        <taxon>Pentapetalae</taxon>
        <taxon>asterids</taxon>
        <taxon>campanulids</taxon>
        <taxon>Apiales</taxon>
        <taxon>Apiaceae</taxon>
        <taxon>Apioideae</taxon>
        <taxon>Scandiceae</taxon>
        <taxon>Daucinae</taxon>
        <taxon>Daucus</taxon>
        <taxon>Daucus sect. Daucus</taxon>
    </lineage>
</organism>
<name>A0AAF0W4Y1_DAUCS</name>
<feature type="region of interest" description="Disordered" evidence="1">
    <location>
        <begin position="1"/>
        <end position="64"/>
    </location>
</feature>
<dbReference type="Proteomes" id="UP000077755">
    <property type="component" value="Chromosome 1"/>
</dbReference>
<feature type="compositionally biased region" description="Low complexity" evidence="1">
    <location>
        <begin position="39"/>
        <end position="64"/>
    </location>
</feature>
<proteinExistence type="predicted"/>
<sequence>MQNQQDDNPFLTTITHQEPIITHREVSENTSGSTKRKLLFSSSSPVSKKPNLSPSPVSSPVLSPHSLQGFKKIQLPPTILRRTISEPLDPNCRFSNPLSPEILERSLSDLGLVEVKSPENDPRTVPVVNVVETTPSSLPPRSPVLGRKISDAMSSGKIGSDSKESPSSLELKKIKKGLRQMSQWFSEALEMEDDQEEEEEEQKGCLCKHKTENPKGKECSEAEKEIDEEAVSVDKTGGCLIIKFKCPCSKAYHLLLSGNSCYYKLI</sequence>
<evidence type="ECO:0000313" key="3">
    <source>
        <dbReference type="Proteomes" id="UP000077755"/>
    </source>
</evidence>
<feature type="compositionally biased region" description="Polar residues" evidence="1">
    <location>
        <begin position="1"/>
        <end position="16"/>
    </location>
</feature>
<accession>A0AAF0W4Y1</accession>